<evidence type="ECO:0000313" key="7">
    <source>
        <dbReference type="Proteomes" id="UP000190852"/>
    </source>
</evidence>
<keyword evidence="1 6" id="KW-0378">Hydrolase</keyword>
<feature type="active site" description="Proton donor" evidence="3">
    <location>
        <position position="179"/>
    </location>
</feature>
<dbReference type="EMBL" id="FUYQ01000012">
    <property type="protein sequence ID" value="SKB59194.1"/>
    <property type="molecule type" value="Genomic_DNA"/>
</dbReference>
<dbReference type="PANTHER" id="PTHR36845:SF1">
    <property type="entry name" value="HYDROLASE, PUTATIVE (AFU_ORTHOLOGUE AFUA_7G05090)-RELATED"/>
    <property type="match status" value="1"/>
</dbReference>
<comment type="similarity">
    <text evidence="2">Belongs to the glycosyl hydrolase 88 family.</text>
</comment>
<organism evidence="6 7">
    <name type="scientific">Parabacteroides chartae</name>
    <dbReference type="NCBI Taxonomy" id="1037355"/>
    <lineage>
        <taxon>Bacteria</taxon>
        <taxon>Pseudomonadati</taxon>
        <taxon>Bacteroidota</taxon>
        <taxon>Bacteroidia</taxon>
        <taxon>Bacteroidales</taxon>
        <taxon>Tannerellaceae</taxon>
        <taxon>Parabacteroides</taxon>
    </lineage>
</organism>
<evidence type="ECO:0000256" key="1">
    <source>
        <dbReference type="ARBA" id="ARBA00022801"/>
    </source>
</evidence>
<dbReference type="Proteomes" id="UP000190852">
    <property type="component" value="Unassembled WGS sequence"/>
</dbReference>
<accession>A0A1T5CID4</accession>
<dbReference type="SUPFAM" id="SSF48208">
    <property type="entry name" value="Six-hairpin glycosidases"/>
    <property type="match status" value="1"/>
</dbReference>
<protein>
    <submittedName>
        <fullName evidence="6">Glycosyl Hydrolase Family 88</fullName>
    </submittedName>
</protein>
<name>A0A1T5CID4_9BACT</name>
<evidence type="ECO:0000256" key="5">
    <source>
        <dbReference type="SAM" id="SignalP"/>
    </source>
</evidence>
<evidence type="ECO:0000256" key="2">
    <source>
        <dbReference type="ARBA" id="ARBA00038358"/>
    </source>
</evidence>
<keyword evidence="7" id="KW-1185">Reference proteome</keyword>
<proteinExistence type="inferred from homology"/>
<dbReference type="PANTHER" id="PTHR36845">
    <property type="entry name" value="HYDROLASE, PUTATIVE (AFU_ORTHOLOGUE AFUA_7G05090)-RELATED"/>
    <property type="match status" value="1"/>
</dbReference>
<dbReference type="AlphaFoldDB" id="A0A1T5CID4"/>
<feature type="binding site" evidence="4">
    <location>
        <position position="179"/>
    </location>
    <ligand>
        <name>substrate</name>
    </ligand>
</feature>
<feature type="active site" description="Nucleophile" evidence="3">
    <location>
        <position position="114"/>
    </location>
</feature>
<reference evidence="7" key="1">
    <citation type="submission" date="2017-02" db="EMBL/GenBank/DDBJ databases">
        <authorList>
            <person name="Varghese N."/>
            <person name="Submissions S."/>
        </authorList>
    </citation>
    <scope>NUCLEOTIDE SEQUENCE [LARGE SCALE GENOMIC DNA]</scope>
    <source>
        <strain evidence="7">DSM 24967</strain>
    </source>
</reference>
<dbReference type="InterPro" id="IPR052369">
    <property type="entry name" value="UG_Glycosaminoglycan_Hydrolase"/>
</dbReference>
<evidence type="ECO:0000256" key="4">
    <source>
        <dbReference type="PIRSR" id="PIRSR610905-2"/>
    </source>
</evidence>
<dbReference type="InterPro" id="IPR010905">
    <property type="entry name" value="Glyco_hydro_88"/>
</dbReference>
<feature type="binding site" evidence="4">
    <location>
        <position position="251"/>
    </location>
    <ligand>
        <name>substrate</name>
    </ligand>
</feature>
<keyword evidence="5" id="KW-0732">Signal</keyword>
<dbReference type="Gene3D" id="1.50.10.10">
    <property type="match status" value="1"/>
</dbReference>
<dbReference type="GO" id="GO:0000272">
    <property type="term" value="P:polysaccharide catabolic process"/>
    <property type="evidence" value="ECO:0007669"/>
    <property type="project" value="TreeGrafter"/>
</dbReference>
<sequence length="400" mass="45000">MKQTIALACMALLSACVGTKPAKTNFLDENIAFVHAQIGNEIKTIEASGKILNPVTIKPDSSVFYCNFSDWRSGFFPGSVWYLYELTGDTALLPLAKKYTMAIEEAKNLTWHHDVGFIVECSFGNGLRLTGDSVYKEVVIQAARSLSTRFREVPGIIQSWNVERGWQSERGWQCPVIVDNLMNLELLFNATRLTGDSTFYKIAVSHADRTMAEQFRPDGSCYHVIDYDMKTGAVRNRHTAQGYSHESAWSRGQAWAIYGYTVCYRETGDRKYIDQAIKTFNFMKNHKSMPKDLIPYWDMDAPGIPNEPRDASSASCIASALYEISTMDVENAASYKSYADSIMTSLASPAYRAVLGENKNFVLMHSVGSIPHNSEIDVPLNYADYYFIEALKRKKDLSNQ</sequence>
<dbReference type="InterPro" id="IPR012341">
    <property type="entry name" value="6hp_glycosidase-like_sf"/>
</dbReference>
<evidence type="ECO:0000313" key="6">
    <source>
        <dbReference type="EMBL" id="SKB59194.1"/>
    </source>
</evidence>
<dbReference type="Pfam" id="PF07470">
    <property type="entry name" value="Glyco_hydro_88"/>
    <property type="match status" value="1"/>
</dbReference>
<dbReference type="GO" id="GO:0052757">
    <property type="term" value="F:chondroitin hydrolase activity"/>
    <property type="evidence" value="ECO:0007669"/>
    <property type="project" value="TreeGrafter"/>
</dbReference>
<dbReference type="PROSITE" id="PS51257">
    <property type="entry name" value="PROKAR_LIPOPROTEIN"/>
    <property type="match status" value="1"/>
</dbReference>
<feature type="signal peptide" evidence="5">
    <location>
        <begin position="1"/>
        <end position="22"/>
    </location>
</feature>
<dbReference type="InterPro" id="IPR008928">
    <property type="entry name" value="6-hairpin_glycosidase_sf"/>
</dbReference>
<gene>
    <name evidence="6" type="ORF">SAMN05660349_01928</name>
</gene>
<feature type="binding site" evidence="4">
    <location>
        <position position="114"/>
    </location>
    <ligand>
        <name>substrate</name>
    </ligand>
</feature>
<feature type="binding site" evidence="4">
    <location>
        <position position="239"/>
    </location>
    <ligand>
        <name>substrate</name>
    </ligand>
</feature>
<feature type="binding site" evidence="4">
    <location>
        <position position="369"/>
    </location>
    <ligand>
        <name>substrate</name>
    </ligand>
</feature>
<feature type="chain" id="PRO_5012572200" evidence="5">
    <location>
        <begin position="23"/>
        <end position="400"/>
    </location>
</feature>
<evidence type="ECO:0000256" key="3">
    <source>
        <dbReference type="PIRSR" id="PIRSR610905-1"/>
    </source>
</evidence>
<feature type="binding site" evidence="4">
    <location>
        <position position="255"/>
    </location>
    <ligand>
        <name>substrate</name>
    </ligand>
</feature>